<dbReference type="SUPFAM" id="SSF52540">
    <property type="entry name" value="P-loop containing nucleoside triphosphate hydrolases"/>
    <property type="match status" value="1"/>
</dbReference>
<dbReference type="Pfam" id="PF00005">
    <property type="entry name" value="ABC_tran"/>
    <property type="match status" value="1"/>
</dbReference>
<sequence>MKHRDAPALEITELVKTFGDFRALDGLSLTVERGSVHGFLGPNGSGKSTAIRTLLGLLHPTEGSVRVLGEDPARTPQVLSRIGYVPGDVALWPTLTGAEVLRALESLRGRPSNRRKEKELVDAFQLDVRKRTREYSTGNRRKVSLIAALSIDADVLILDEPTAGLDPLMEQVFIEHIRAAHAEGTTVLLSSHIMAEVEKLCDHVTVIKDGRVVEDGTLTQLRHLSAHRVSARMPDAEAFLARHPSASRDGEAVTLTVDRADLSAMLRDVLDAGGEDVLSQPASLEEIFLEHYEVAPAEGGHHDR</sequence>
<keyword evidence="5 8" id="KW-0067">ATP-binding</keyword>
<name>S5SXP9_9CORY</name>
<evidence type="ECO:0000256" key="2">
    <source>
        <dbReference type="ARBA" id="ARBA00005417"/>
    </source>
</evidence>
<evidence type="ECO:0000256" key="3">
    <source>
        <dbReference type="ARBA" id="ARBA00022448"/>
    </source>
</evidence>
<feature type="domain" description="ABC transporter" evidence="7">
    <location>
        <begin position="9"/>
        <end position="234"/>
    </location>
</feature>
<dbReference type="RefSeq" id="WP_020936585.1">
    <property type="nucleotide sequence ID" value="NC_021915.1"/>
</dbReference>
<evidence type="ECO:0000259" key="7">
    <source>
        <dbReference type="PROSITE" id="PS50893"/>
    </source>
</evidence>
<dbReference type="AlphaFoldDB" id="S5SXP9"/>
<proteinExistence type="inferred from homology"/>
<dbReference type="CDD" id="cd03230">
    <property type="entry name" value="ABC_DR_subfamily_A"/>
    <property type="match status" value="1"/>
</dbReference>
<dbReference type="EMBL" id="CP003924">
    <property type="protein sequence ID" value="AGS36004.1"/>
    <property type="molecule type" value="Genomic_DNA"/>
</dbReference>
<dbReference type="GO" id="GO:0046677">
    <property type="term" value="P:response to antibiotic"/>
    <property type="evidence" value="ECO:0007669"/>
    <property type="project" value="UniProtKB-KW"/>
</dbReference>
<dbReference type="PROSITE" id="PS50893">
    <property type="entry name" value="ABC_TRANSPORTER_2"/>
    <property type="match status" value="1"/>
</dbReference>
<protein>
    <submittedName>
        <fullName evidence="8">ABC transporter ATP-binding protein</fullName>
    </submittedName>
</protein>
<dbReference type="SMART" id="SM00382">
    <property type="entry name" value="AAA"/>
    <property type="match status" value="1"/>
</dbReference>
<keyword evidence="4" id="KW-0547">Nucleotide-binding</keyword>
<organism evidence="8 9">
    <name type="scientific">Corynebacterium maris DSM 45190</name>
    <dbReference type="NCBI Taxonomy" id="1224163"/>
    <lineage>
        <taxon>Bacteria</taxon>
        <taxon>Bacillati</taxon>
        <taxon>Actinomycetota</taxon>
        <taxon>Actinomycetes</taxon>
        <taxon>Mycobacteriales</taxon>
        <taxon>Corynebacteriaceae</taxon>
        <taxon>Corynebacterium</taxon>
    </lineage>
</organism>
<reference evidence="8 9" key="1">
    <citation type="submission" date="2012-11" db="EMBL/GenBank/DDBJ databases">
        <title>The complete genome sequence of Corynebacterium maris Coryn-1 (=DSM 45190).</title>
        <authorList>
            <person name="Schaffert L."/>
            <person name="Albersmeier A."/>
            <person name="Kalinowski J."/>
            <person name="Ruckert C."/>
        </authorList>
    </citation>
    <scope>NUCLEOTIDE SEQUENCE [LARGE SCALE GENOMIC DNA]</scope>
    <source>
        <strain evidence="9">Coryn-1</strain>
    </source>
</reference>
<dbReference type="KEGG" id="cmd:B841_12670"/>
<gene>
    <name evidence="8" type="ORF">B841_12670</name>
</gene>
<evidence type="ECO:0000313" key="9">
    <source>
        <dbReference type="Proteomes" id="UP000015388"/>
    </source>
</evidence>
<evidence type="ECO:0000256" key="5">
    <source>
        <dbReference type="ARBA" id="ARBA00022840"/>
    </source>
</evidence>
<evidence type="ECO:0000313" key="8">
    <source>
        <dbReference type="EMBL" id="AGS36004.1"/>
    </source>
</evidence>
<dbReference type="Gene3D" id="3.40.50.300">
    <property type="entry name" value="P-loop containing nucleotide triphosphate hydrolases"/>
    <property type="match status" value="1"/>
</dbReference>
<evidence type="ECO:0000256" key="1">
    <source>
        <dbReference type="ARBA" id="ARBA00004202"/>
    </source>
</evidence>
<dbReference type="PANTHER" id="PTHR42711:SF5">
    <property type="entry name" value="ABC TRANSPORTER ATP-BINDING PROTEIN NATA"/>
    <property type="match status" value="1"/>
</dbReference>
<comment type="similarity">
    <text evidence="2">Belongs to the ABC transporter superfamily.</text>
</comment>
<dbReference type="PATRIC" id="fig|1224163.3.peg.2559"/>
<comment type="subcellular location">
    <subcellularLocation>
        <location evidence="1">Cell membrane</location>
        <topology evidence="1">Peripheral membrane protein</topology>
    </subcellularLocation>
</comment>
<evidence type="ECO:0000256" key="6">
    <source>
        <dbReference type="ARBA" id="ARBA00023251"/>
    </source>
</evidence>
<keyword evidence="3" id="KW-0813">Transport</keyword>
<evidence type="ECO:0000256" key="4">
    <source>
        <dbReference type="ARBA" id="ARBA00022741"/>
    </source>
</evidence>
<dbReference type="Proteomes" id="UP000015388">
    <property type="component" value="Chromosome"/>
</dbReference>
<dbReference type="GO" id="GO:0016887">
    <property type="term" value="F:ATP hydrolysis activity"/>
    <property type="evidence" value="ECO:0007669"/>
    <property type="project" value="InterPro"/>
</dbReference>
<dbReference type="GO" id="GO:0005886">
    <property type="term" value="C:plasma membrane"/>
    <property type="evidence" value="ECO:0007669"/>
    <property type="project" value="UniProtKB-SubCell"/>
</dbReference>
<dbReference type="GO" id="GO:0005524">
    <property type="term" value="F:ATP binding"/>
    <property type="evidence" value="ECO:0007669"/>
    <property type="project" value="UniProtKB-KW"/>
</dbReference>
<dbReference type="PANTHER" id="PTHR42711">
    <property type="entry name" value="ABC TRANSPORTER ATP-BINDING PROTEIN"/>
    <property type="match status" value="1"/>
</dbReference>
<keyword evidence="9" id="KW-1185">Reference proteome</keyword>
<dbReference type="InterPro" id="IPR050763">
    <property type="entry name" value="ABC_transporter_ATP-binding"/>
</dbReference>
<dbReference type="InterPro" id="IPR003593">
    <property type="entry name" value="AAA+_ATPase"/>
</dbReference>
<accession>S5SXP9</accession>
<keyword evidence="6" id="KW-0046">Antibiotic resistance</keyword>
<dbReference type="HOGENOM" id="CLU_000604_1_2_11"/>
<dbReference type="eggNOG" id="COG1131">
    <property type="taxonomic scope" value="Bacteria"/>
</dbReference>
<dbReference type="InterPro" id="IPR003439">
    <property type="entry name" value="ABC_transporter-like_ATP-bd"/>
</dbReference>
<dbReference type="STRING" id="1224163.B841_12670"/>
<dbReference type="InterPro" id="IPR027417">
    <property type="entry name" value="P-loop_NTPase"/>
</dbReference>